<dbReference type="AlphaFoldDB" id="A0A975TTH2"/>
<accession>A0A975TTH2</accession>
<reference evidence="1 2" key="1">
    <citation type="submission" date="2021-07" db="EMBL/GenBank/DDBJ databases">
        <title>Karlodiniumbacter phycospheric gen. nov., sp. nov., a phycosphere bacterium isolated from karlodinium veneficum.</title>
        <authorList>
            <person name="Peng Y."/>
            <person name="Jiang L."/>
            <person name="Lee J."/>
        </authorList>
    </citation>
    <scope>NUCLEOTIDE SEQUENCE</scope>
    <source>
        <strain evidence="1 2">N5</strain>
    </source>
</reference>
<dbReference type="EMBL" id="CP078073">
    <property type="protein sequence ID" value="QXL87318.1"/>
    <property type="molecule type" value="Genomic_DNA"/>
</dbReference>
<organism evidence="1">
    <name type="scientific">Gymnodinialimonas phycosphaerae</name>
    <dbReference type="NCBI Taxonomy" id="2841589"/>
    <lineage>
        <taxon>Bacteria</taxon>
        <taxon>Pseudomonadati</taxon>
        <taxon>Pseudomonadota</taxon>
        <taxon>Alphaproteobacteria</taxon>
        <taxon>Rhodobacterales</taxon>
        <taxon>Paracoccaceae</taxon>
        <taxon>Gymnodinialimonas</taxon>
    </lineage>
</organism>
<dbReference type="Proteomes" id="UP000693972">
    <property type="component" value="Unassembled WGS sequence"/>
</dbReference>
<evidence type="ECO:0000313" key="1">
    <source>
        <dbReference type="EMBL" id="QXL87318.1"/>
    </source>
</evidence>
<gene>
    <name evidence="1" type="ORF">KUL25_18110</name>
</gene>
<sequence>MLVLLGAAAGLALGEAFSDDGTDTSGDTPVGDEDTGEIVRVDTALGFIGSDEADVFTFDPEARGAVVTSIDAGAGDDIIDLASLFGDPALVGSDVQGGAGDDLIEVQGDLPTQDVQIIVSATGLTWGDVTFSDQAPATLTVA</sequence>
<proteinExistence type="predicted"/>
<dbReference type="RefSeq" id="WP_257894206.1">
    <property type="nucleotide sequence ID" value="NZ_JAIMBW010000001.1"/>
</dbReference>
<protein>
    <submittedName>
        <fullName evidence="1">Uncharacterized protein</fullName>
    </submittedName>
</protein>
<dbReference type="EMBL" id="JAIMBW010000001">
    <property type="protein sequence ID" value="MBY4894678.1"/>
    <property type="molecule type" value="Genomic_DNA"/>
</dbReference>
<evidence type="ECO:0000313" key="2">
    <source>
        <dbReference type="Proteomes" id="UP000693972"/>
    </source>
</evidence>
<keyword evidence="2" id="KW-1185">Reference proteome</keyword>
<name>A0A975TTH2_9RHOB</name>